<gene>
    <name evidence="2" type="ORF">BU14_0617s0003</name>
</gene>
<reference evidence="2 3" key="1">
    <citation type="submission" date="2017-03" db="EMBL/GenBank/DDBJ databases">
        <title>WGS assembly of Porphyra umbilicalis.</title>
        <authorList>
            <person name="Brawley S.H."/>
            <person name="Blouin N.A."/>
            <person name="Ficko-Blean E."/>
            <person name="Wheeler G.L."/>
            <person name="Lohr M."/>
            <person name="Goodson H.V."/>
            <person name="Jenkins J.W."/>
            <person name="Blaby-Haas C.E."/>
            <person name="Helliwell K.E."/>
            <person name="Chan C."/>
            <person name="Marriage T."/>
            <person name="Bhattacharya D."/>
            <person name="Klein A.S."/>
            <person name="Badis Y."/>
            <person name="Brodie J."/>
            <person name="Cao Y."/>
            <person name="Collen J."/>
            <person name="Dittami S.M."/>
            <person name="Gachon C.M."/>
            <person name="Green B.R."/>
            <person name="Karpowicz S."/>
            <person name="Kim J.W."/>
            <person name="Kudahl U."/>
            <person name="Lin S."/>
            <person name="Michel G."/>
            <person name="Mittag M."/>
            <person name="Olson B.J."/>
            <person name="Pangilinan J."/>
            <person name="Peng Y."/>
            <person name="Qiu H."/>
            <person name="Shu S."/>
            <person name="Singer J.T."/>
            <person name="Smith A.G."/>
            <person name="Sprecher B.N."/>
            <person name="Wagner V."/>
            <person name="Wang W."/>
            <person name="Wang Z.-Y."/>
            <person name="Yan J."/>
            <person name="Yarish C."/>
            <person name="Zoeuner-Riek S."/>
            <person name="Zhuang Y."/>
            <person name="Zou Y."/>
            <person name="Lindquist E.A."/>
            <person name="Grimwood J."/>
            <person name="Barry K."/>
            <person name="Rokhsar D.S."/>
            <person name="Schmutz J."/>
            <person name="Stiller J.W."/>
            <person name="Grossman A.R."/>
            <person name="Prochnik S.E."/>
        </authorList>
    </citation>
    <scope>NUCLEOTIDE SEQUENCE [LARGE SCALE GENOMIC DNA]</scope>
    <source>
        <strain evidence="2">4086291</strain>
    </source>
</reference>
<evidence type="ECO:0000313" key="3">
    <source>
        <dbReference type="Proteomes" id="UP000218209"/>
    </source>
</evidence>
<keyword evidence="1" id="KW-0732">Signal</keyword>
<feature type="chain" id="PRO_5012959479" evidence="1">
    <location>
        <begin position="26"/>
        <end position="267"/>
    </location>
</feature>
<feature type="signal peptide" evidence="1">
    <location>
        <begin position="1"/>
        <end position="25"/>
    </location>
</feature>
<dbReference type="Proteomes" id="UP000218209">
    <property type="component" value="Unassembled WGS sequence"/>
</dbReference>
<protein>
    <submittedName>
        <fullName evidence="2">Uncharacterized protein</fullName>
    </submittedName>
</protein>
<proteinExistence type="predicted"/>
<dbReference type="AlphaFoldDB" id="A0A1X6NQW9"/>
<dbReference type="EMBL" id="KV919181">
    <property type="protein sequence ID" value="OSX70998.1"/>
    <property type="molecule type" value="Genomic_DNA"/>
</dbReference>
<evidence type="ECO:0000313" key="2">
    <source>
        <dbReference type="EMBL" id="OSX70998.1"/>
    </source>
</evidence>
<name>A0A1X6NQW9_PORUM</name>
<accession>A0A1X6NQW9</accession>
<organism evidence="2 3">
    <name type="scientific">Porphyra umbilicalis</name>
    <name type="common">Purple laver</name>
    <name type="synonym">Red alga</name>
    <dbReference type="NCBI Taxonomy" id="2786"/>
    <lineage>
        <taxon>Eukaryota</taxon>
        <taxon>Rhodophyta</taxon>
        <taxon>Bangiophyceae</taxon>
        <taxon>Bangiales</taxon>
        <taxon>Bangiaceae</taxon>
        <taxon>Porphyra</taxon>
    </lineage>
</organism>
<evidence type="ECO:0000256" key="1">
    <source>
        <dbReference type="SAM" id="SignalP"/>
    </source>
</evidence>
<sequence>MVPPARGRWALILCSLTATVAMAAAAFGAGQTLTRRPSKLIRQEPEAELLVADHEDARPLSADHPGEVPRRLSDQRRWTGIRSSVKQSLGVDLKNQGLVPEALSGGQWKCGYSSGKVGSCFFTSAAFLAKAIGQCRSCAQNTNTGTPPFIHGQQFPTSPNIQCASCQDTIKKGPACGKLFGIGSKRSGRSCRLVKAPGCWPTTSDKVLHDCGAGAECKYKVTGAKAKIWCCRRKRGGFFGFAKNFARCGFRSLSKSKDRDGAVVMWE</sequence>
<keyword evidence="3" id="KW-1185">Reference proteome</keyword>